<dbReference type="InterPro" id="IPR005616">
    <property type="entry name" value="CcmH/CycL/Ccl2/NrfF_N"/>
</dbReference>
<dbReference type="CDD" id="cd16378">
    <property type="entry name" value="CcmH_N"/>
    <property type="match status" value="1"/>
</dbReference>
<gene>
    <name evidence="9" type="ORF">GCM10023150_18850</name>
</gene>
<evidence type="ECO:0000256" key="2">
    <source>
        <dbReference type="ARBA" id="ARBA00022617"/>
    </source>
</evidence>
<evidence type="ECO:0000256" key="6">
    <source>
        <dbReference type="ARBA" id="ARBA00023004"/>
    </source>
</evidence>
<dbReference type="PANTHER" id="PTHR47870:SF1">
    <property type="entry name" value="CYTOCHROME C-TYPE BIOGENESIS PROTEIN CCMH"/>
    <property type="match status" value="1"/>
</dbReference>
<comment type="similarity">
    <text evidence="1 7">Belongs to the CcmH/CycL/Ccl2/NrfF family.</text>
</comment>
<keyword evidence="7" id="KW-0472">Membrane</keyword>
<evidence type="ECO:0000313" key="10">
    <source>
        <dbReference type="Proteomes" id="UP001501294"/>
    </source>
</evidence>
<feature type="chain" id="PRO_5044982385" description="Cytochrome c-type biogenesis protein" evidence="7">
    <location>
        <begin position="21"/>
        <end position="140"/>
    </location>
</feature>
<organism evidence="9 10">
    <name type="scientific">Kangiella taiwanensis</name>
    <dbReference type="NCBI Taxonomy" id="1079179"/>
    <lineage>
        <taxon>Bacteria</taxon>
        <taxon>Pseudomonadati</taxon>
        <taxon>Pseudomonadota</taxon>
        <taxon>Gammaproteobacteria</taxon>
        <taxon>Kangiellales</taxon>
        <taxon>Kangiellaceae</taxon>
        <taxon>Kangiella</taxon>
    </lineage>
</organism>
<protein>
    <recommendedName>
        <fullName evidence="7">Cytochrome c-type biogenesis protein</fullName>
    </recommendedName>
</protein>
<dbReference type="EMBL" id="BAABFU010000003">
    <property type="protein sequence ID" value="GAA4351793.1"/>
    <property type="molecule type" value="Genomic_DNA"/>
</dbReference>
<comment type="function">
    <text evidence="7">Possible subunit of a heme lyase.</text>
</comment>
<keyword evidence="5" id="KW-0201">Cytochrome c-type biogenesis</keyword>
<evidence type="ECO:0000256" key="7">
    <source>
        <dbReference type="RuleBase" id="RU364112"/>
    </source>
</evidence>
<evidence type="ECO:0000313" key="9">
    <source>
        <dbReference type="EMBL" id="GAA4351793.1"/>
    </source>
</evidence>
<name>A0ABP8I5J0_9GAMM</name>
<keyword evidence="7" id="KW-1133">Transmembrane helix</keyword>
<dbReference type="InterPro" id="IPR038297">
    <property type="entry name" value="CcmH/CycL/NrfF/Ccl2_sf"/>
</dbReference>
<evidence type="ECO:0000256" key="1">
    <source>
        <dbReference type="ARBA" id="ARBA00010342"/>
    </source>
</evidence>
<evidence type="ECO:0000256" key="4">
    <source>
        <dbReference type="ARBA" id="ARBA00022729"/>
    </source>
</evidence>
<accession>A0ABP8I5J0</accession>
<feature type="transmembrane region" description="Helical" evidence="7">
    <location>
        <begin position="104"/>
        <end position="122"/>
    </location>
</feature>
<comment type="caution">
    <text evidence="9">The sequence shown here is derived from an EMBL/GenBank/DDBJ whole genome shotgun (WGS) entry which is preliminary data.</text>
</comment>
<sequence>MMMKTLFTALIVMMSFQLQAVIETYEFETPEQEQLYTEIINELRCPKCQNQTIAESNAGLSEDLRYIVYQKVSQNQTKREILAYMQERYGDFVLYDPPVKPSNYFLWFAPIIVFLIILAAVLTKVGRRRVKGEQSESGEE</sequence>
<keyword evidence="2 7" id="KW-0349">Heme</keyword>
<keyword evidence="4 7" id="KW-0732">Signal</keyword>
<reference evidence="10" key="1">
    <citation type="journal article" date="2019" name="Int. J. Syst. Evol. Microbiol.">
        <title>The Global Catalogue of Microorganisms (GCM) 10K type strain sequencing project: providing services to taxonomists for standard genome sequencing and annotation.</title>
        <authorList>
            <consortium name="The Broad Institute Genomics Platform"/>
            <consortium name="The Broad Institute Genome Sequencing Center for Infectious Disease"/>
            <person name="Wu L."/>
            <person name="Ma J."/>
        </authorList>
    </citation>
    <scope>NUCLEOTIDE SEQUENCE [LARGE SCALE GENOMIC DNA]</scope>
    <source>
        <strain evidence="10">JCM 17727</strain>
    </source>
</reference>
<feature type="domain" description="CcmH/CycL/Ccl2/NrfF N-terminal" evidence="8">
    <location>
        <begin position="9"/>
        <end position="135"/>
    </location>
</feature>
<evidence type="ECO:0000256" key="3">
    <source>
        <dbReference type="ARBA" id="ARBA00022723"/>
    </source>
</evidence>
<evidence type="ECO:0000256" key="5">
    <source>
        <dbReference type="ARBA" id="ARBA00022748"/>
    </source>
</evidence>
<keyword evidence="10" id="KW-1185">Reference proteome</keyword>
<dbReference type="Gene3D" id="1.10.8.640">
    <property type="entry name" value="Cytochrome C biogenesis protein"/>
    <property type="match status" value="1"/>
</dbReference>
<keyword evidence="6 7" id="KW-0408">Iron</keyword>
<evidence type="ECO:0000259" key="8">
    <source>
        <dbReference type="Pfam" id="PF03918"/>
    </source>
</evidence>
<dbReference type="Proteomes" id="UP001501294">
    <property type="component" value="Unassembled WGS sequence"/>
</dbReference>
<dbReference type="Pfam" id="PF03918">
    <property type="entry name" value="CcmH"/>
    <property type="match status" value="1"/>
</dbReference>
<dbReference type="InterPro" id="IPR051263">
    <property type="entry name" value="C-type_cytochrome_biogenesis"/>
</dbReference>
<dbReference type="PANTHER" id="PTHR47870">
    <property type="entry name" value="CYTOCHROME C-TYPE BIOGENESIS PROTEIN CCMH"/>
    <property type="match status" value="1"/>
</dbReference>
<proteinExistence type="inferred from homology"/>
<feature type="signal peptide" evidence="7">
    <location>
        <begin position="1"/>
        <end position="20"/>
    </location>
</feature>
<keyword evidence="7" id="KW-0812">Transmembrane</keyword>
<keyword evidence="3 7" id="KW-0479">Metal-binding</keyword>